<comment type="caution">
    <text evidence="8">The sequence shown here is derived from an EMBL/GenBank/DDBJ whole genome shotgun (WGS) entry which is preliminary data.</text>
</comment>
<dbReference type="Proteomes" id="UP001176429">
    <property type="component" value="Unassembled WGS sequence"/>
</dbReference>
<evidence type="ECO:0000313" key="8">
    <source>
        <dbReference type="EMBL" id="MDO7877305.1"/>
    </source>
</evidence>
<dbReference type="InterPro" id="IPR032808">
    <property type="entry name" value="DoxX"/>
</dbReference>
<evidence type="ECO:0000256" key="2">
    <source>
        <dbReference type="ARBA" id="ARBA00006679"/>
    </source>
</evidence>
<sequence length="146" mass="15327">MKNLLHLSFIPRSADAGLLLLRLWAGLPMLLLHGLPKLLHFDEYSKGFLSFLGLSSGVSLGLAVFGELVCAALLIVGLFTRFAALVAAITMAVAFFVGHDGALTGADSGELAYLYLGIFAALFLSGAGRFSVDNALLRNSQAATIA</sequence>
<dbReference type="EMBL" id="JAUQSY010000018">
    <property type="protein sequence ID" value="MDO7877305.1"/>
    <property type="molecule type" value="Genomic_DNA"/>
</dbReference>
<keyword evidence="5 7" id="KW-1133">Transmembrane helix</keyword>
<protein>
    <submittedName>
        <fullName evidence="8">DoxX family protein</fullName>
    </submittedName>
</protein>
<evidence type="ECO:0000256" key="4">
    <source>
        <dbReference type="ARBA" id="ARBA00022692"/>
    </source>
</evidence>
<keyword evidence="3" id="KW-1003">Cell membrane</keyword>
<evidence type="ECO:0000313" key="9">
    <source>
        <dbReference type="Proteomes" id="UP001176429"/>
    </source>
</evidence>
<dbReference type="PANTHER" id="PTHR33452:SF1">
    <property type="entry name" value="INNER MEMBRANE PROTEIN YPHA-RELATED"/>
    <property type="match status" value="1"/>
</dbReference>
<accession>A0ABT9BGB7</accession>
<feature type="transmembrane region" description="Helical" evidence="7">
    <location>
        <begin position="16"/>
        <end position="36"/>
    </location>
</feature>
<evidence type="ECO:0000256" key="5">
    <source>
        <dbReference type="ARBA" id="ARBA00022989"/>
    </source>
</evidence>
<dbReference type="PANTHER" id="PTHR33452">
    <property type="entry name" value="OXIDOREDUCTASE CATD-RELATED"/>
    <property type="match status" value="1"/>
</dbReference>
<comment type="similarity">
    <text evidence="2">Belongs to the DoxX family.</text>
</comment>
<gene>
    <name evidence="8" type="ORF">Q5H93_21350</name>
</gene>
<keyword evidence="4 7" id="KW-0812">Transmembrane</keyword>
<evidence type="ECO:0000256" key="6">
    <source>
        <dbReference type="ARBA" id="ARBA00023136"/>
    </source>
</evidence>
<evidence type="ECO:0000256" key="1">
    <source>
        <dbReference type="ARBA" id="ARBA00004651"/>
    </source>
</evidence>
<dbReference type="RefSeq" id="WP_305008735.1">
    <property type="nucleotide sequence ID" value="NZ_JAUQSY010000018.1"/>
</dbReference>
<evidence type="ECO:0000256" key="7">
    <source>
        <dbReference type="SAM" id="Phobius"/>
    </source>
</evidence>
<organism evidence="8 9">
    <name type="scientific">Hymenobacter aranciens</name>
    <dbReference type="NCBI Taxonomy" id="3063996"/>
    <lineage>
        <taxon>Bacteria</taxon>
        <taxon>Pseudomonadati</taxon>
        <taxon>Bacteroidota</taxon>
        <taxon>Cytophagia</taxon>
        <taxon>Cytophagales</taxon>
        <taxon>Hymenobacteraceae</taxon>
        <taxon>Hymenobacter</taxon>
    </lineage>
</organism>
<dbReference type="Pfam" id="PF07681">
    <property type="entry name" value="DoxX"/>
    <property type="match status" value="1"/>
</dbReference>
<feature type="transmembrane region" description="Helical" evidence="7">
    <location>
        <begin position="48"/>
        <end position="75"/>
    </location>
</feature>
<evidence type="ECO:0000256" key="3">
    <source>
        <dbReference type="ARBA" id="ARBA00022475"/>
    </source>
</evidence>
<keyword evidence="9" id="KW-1185">Reference proteome</keyword>
<feature type="transmembrane region" description="Helical" evidence="7">
    <location>
        <begin position="111"/>
        <end position="132"/>
    </location>
</feature>
<comment type="subcellular location">
    <subcellularLocation>
        <location evidence="1">Cell membrane</location>
        <topology evidence="1">Multi-pass membrane protein</topology>
    </subcellularLocation>
</comment>
<name>A0ABT9BGB7_9BACT</name>
<feature type="transmembrane region" description="Helical" evidence="7">
    <location>
        <begin position="82"/>
        <end position="99"/>
    </location>
</feature>
<reference evidence="8" key="1">
    <citation type="submission" date="2023-07" db="EMBL/GenBank/DDBJ databases">
        <authorList>
            <person name="Kim M.K."/>
        </authorList>
    </citation>
    <scope>NUCLEOTIDE SEQUENCE</scope>
    <source>
        <strain evidence="8">ASUV-10-1</strain>
    </source>
</reference>
<dbReference type="InterPro" id="IPR051907">
    <property type="entry name" value="DoxX-like_oxidoreductase"/>
</dbReference>
<keyword evidence="6 7" id="KW-0472">Membrane</keyword>
<proteinExistence type="inferred from homology"/>